<dbReference type="PANTHER" id="PTHR43798">
    <property type="entry name" value="MONOACYLGLYCEROL LIPASE"/>
    <property type="match status" value="1"/>
</dbReference>
<dbReference type="RefSeq" id="WP_047212932.1">
    <property type="nucleotide sequence ID" value="NZ_CP011568.3"/>
</dbReference>
<dbReference type="OrthoDB" id="149912at2"/>
<dbReference type="EMBL" id="CP011568">
    <property type="protein sequence ID" value="AKJ67385.1"/>
    <property type="molecule type" value="Genomic_DNA"/>
</dbReference>
<dbReference type="PRINTS" id="PR00111">
    <property type="entry name" value="ABHYDROLASE"/>
</dbReference>
<dbReference type="AlphaFoldDB" id="A0A0G3EKE1"/>
<evidence type="ECO:0000259" key="1">
    <source>
        <dbReference type="Pfam" id="PF00561"/>
    </source>
</evidence>
<protein>
    <submittedName>
        <fullName evidence="2">Alpha/beta hydrolase</fullName>
    </submittedName>
</protein>
<gene>
    <name evidence="2" type="ORF">ABW99_03195</name>
</gene>
<name>A0A0G3EKE1_9BURK</name>
<dbReference type="PATRIC" id="fig|445709.3.peg.687"/>
<dbReference type="PANTHER" id="PTHR43798:SF33">
    <property type="entry name" value="HYDROLASE, PUTATIVE (AFU_ORTHOLOGUE AFUA_2G14860)-RELATED"/>
    <property type="match status" value="1"/>
</dbReference>
<dbReference type="InterPro" id="IPR029058">
    <property type="entry name" value="AB_hydrolase_fold"/>
</dbReference>
<organism evidence="2 3">
    <name type="scientific">Pandoraea thiooxydans</name>
    <dbReference type="NCBI Taxonomy" id="445709"/>
    <lineage>
        <taxon>Bacteria</taxon>
        <taxon>Pseudomonadati</taxon>
        <taxon>Pseudomonadota</taxon>
        <taxon>Betaproteobacteria</taxon>
        <taxon>Burkholderiales</taxon>
        <taxon>Burkholderiaceae</taxon>
        <taxon>Pandoraea</taxon>
    </lineage>
</organism>
<keyword evidence="3" id="KW-1185">Reference proteome</keyword>
<dbReference type="GO" id="GO:0016020">
    <property type="term" value="C:membrane"/>
    <property type="evidence" value="ECO:0007669"/>
    <property type="project" value="TreeGrafter"/>
</dbReference>
<feature type="domain" description="AB hydrolase-1" evidence="1">
    <location>
        <begin position="29"/>
        <end position="281"/>
    </location>
</feature>
<dbReference type="Gene3D" id="3.40.50.1820">
    <property type="entry name" value="alpha/beta hydrolase"/>
    <property type="match status" value="1"/>
</dbReference>
<dbReference type="SUPFAM" id="SSF53474">
    <property type="entry name" value="alpha/beta-Hydrolases"/>
    <property type="match status" value="1"/>
</dbReference>
<evidence type="ECO:0000313" key="2">
    <source>
        <dbReference type="EMBL" id="AKJ67385.1"/>
    </source>
</evidence>
<dbReference type="KEGG" id="ptx:ABW99_03195"/>
<evidence type="ECO:0000313" key="3">
    <source>
        <dbReference type="Proteomes" id="UP000036700"/>
    </source>
</evidence>
<dbReference type="Pfam" id="PF00561">
    <property type="entry name" value="Abhydrolase_1"/>
    <property type="match status" value="1"/>
</dbReference>
<dbReference type="Proteomes" id="UP000036700">
    <property type="component" value="Chromosome"/>
</dbReference>
<dbReference type="STRING" id="445709.ABW99_03195"/>
<accession>A0A0G3EKE1</accession>
<dbReference type="InterPro" id="IPR050266">
    <property type="entry name" value="AB_hydrolase_sf"/>
</dbReference>
<sequence>MKTSCSEFVDVRGLRYHVRRWGPSTGPKLFLLHGWMDVAASFQFLADALPDDWQLIAPDWRGFGQTDWPATHGNAGCYWFPDYLADLEALLDHYAPAEAVDLVGHSMGANVVCLYAGIRPARVRRVVDLEGFGLPATVPEQAAGQFARWLDEMREPPQLKRYASLADVVARLRKNNPRLSQARAEFLAPHWSRQTDAGDWEILGDPAHKIANPFLYRLDEIMAVWRQVTAPVLHVEARDSETLRFLARRESIESFRARFQAFPDFREVFLDDAGHMVHHDQPEVLARLIDEFCRH</sequence>
<proteinExistence type="predicted"/>
<dbReference type="GO" id="GO:0016787">
    <property type="term" value="F:hydrolase activity"/>
    <property type="evidence" value="ECO:0007669"/>
    <property type="project" value="UniProtKB-KW"/>
</dbReference>
<dbReference type="InterPro" id="IPR000073">
    <property type="entry name" value="AB_hydrolase_1"/>
</dbReference>
<reference evidence="3" key="1">
    <citation type="submission" date="2015-06" db="EMBL/GenBank/DDBJ databases">
        <authorList>
            <person name="Lim Y.L."/>
            <person name="Ee R."/>
            <person name="Yong D."/>
            <person name="How K.Y."/>
            <person name="Yin W.F."/>
            <person name="Chan K.G."/>
        </authorList>
    </citation>
    <scope>NUCLEOTIDE SEQUENCE [LARGE SCALE GENOMIC DNA]</scope>
    <source>
        <strain evidence="3">DSM 25325</strain>
    </source>
</reference>
<keyword evidence="2" id="KW-0378">Hydrolase</keyword>